<dbReference type="Proteomes" id="UP000747399">
    <property type="component" value="Unassembled WGS sequence"/>
</dbReference>
<dbReference type="GO" id="GO:0090657">
    <property type="term" value="P:telomeric loop disassembly"/>
    <property type="evidence" value="ECO:0007669"/>
    <property type="project" value="TreeGrafter"/>
</dbReference>
<keyword evidence="4" id="KW-1185">Reference proteome</keyword>
<dbReference type="GO" id="GO:0010569">
    <property type="term" value="P:regulation of double-strand break repair via homologous recombination"/>
    <property type="evidence" value="ECO:0007669"/>
    <property type="project" value="TreeGrafter"/>
</dbReference>
<feature type="domain" description="ATP-dependent helicase C-terminal" evidence="2">
    <location>
        <begin position="1"/>
        <end position="43"/>
    </location>
</feature>
<proteinExistence type="predicted"/>
<dbReference type="Gene3D" id="3.40.50.300">
    <property type="entry name" value="P-loop containing nucleotide triphosphate hydrolases"/>
    <property type="match status" value="1"/>
</dbReference>
<dbReference type="AlphaFoldDB" id="A0A8J4AR31"/>
<dbReference type="InterPro" id="IPR027417">
    <property type="entry name" value="P-loop_NTPase"/>
</dbReference>
<feature type="compositionally biased region" description="Basic and acidic residues" evidence="1">
    <location>
        <begin position="365"/>
        <end position="391"/>
    </location>
</feature>
<dbReference type="GO" id="GO:0045910">
    <property type="term" value="P:negative regulation of DNA recombination"/>
    <property type="evidence" value="ECO:0007669"/>
    <property type="project" value="TreeGrafter"/>
</dbReference>
<dbReference type="GO" id="GO:1904430">
    <property type="term" value="P:negative regulation of t-circle formation"/>
    <property type="evidence" value="ECO:0007669"/>
    <property type="project" value="TreeGrafter"/>
</dbReference>
<evidence type="ECO:0000256" key="1">
    <source>
        <dbReference type="SAM" id="MobiDB-lite"/>
    </source>
</evidence>
<feature type="region of interest" description="Disordered" evidence="1">
    <location>
        <begin position="160"/>
        <end position="179"/>
    </location>
</feature>
<reference evidence="3" key="1">
    <citation type="journal article" date="2021" name="Proc. Natl. Acad. Sci. U.S.A.">
        <title>Three genomes in the algal genus Volvox reveal the fate of a haploid sex-determining region after a transition to homothallism.</title>
        <authorList>
            <person name="Yamamoto K."/>
            <person name="Hamaji T."/>
            <person name="Kawai-Toyooka H."/>
            <person name="Matsuzaki R."/>
            <person name="Takahashi F."/>
            <person name="Nishimura Y."/>
            <person name="Kawachi M."/>
            <person name="Noguchi H."/>
            <person name="Minakuchi Y."/>
            <person name="Umen J.G."/>
            <person name="Toyoda A."/>
            <person name="Nozaki H."/>
        </authorList>
    </citation>
    <scope>NUCLEOTIDE SEQUENCE</scope>
    <source>
        <strain evidence="3">NIES-3780</strain>
    </source>
</reference>
<evidence type="ECO:0000259" key="2">
    <source>
        <dbReference type="Pfam" id="PF13307"/>
    </source>
</evidence>
<dbReference type="Pfam" id="PF13307">
    <property type="entry name" value="Helicase_C_2"/>
    <property type="match status" value="1"/>
</dbReference>
<organism evidence="3 4">
    <name type="scientific">Volvox africanus</name>
    <dbReference type="NCBI Taxonomy" id="51714"/>
    <lineage>
        <taxon>Eukaryota</taxon>
        <taxon>Viridiplantae</taxon>
        <taxon>Chlorophyta</taxon>
        <taxon>core chlorophytes</taxon>
        <taxon>Chlorophyceae</taxon>
        <taxon>CS clade</taxon>
        <taxon>Chlamydomonadales</taxon>
        <taxon>Volvocaceae</taxon>
        <taxon>Volvox</taxon>
    </lineage>
</organism>
<dbReference type="InterPro" id="IPR006555">
    <property type="entry name" value="ATP-dep_Helicase_C"/>
</dbReference>
<sequence>MRAVNQAMGRVIRHRWDYGAILLADDRFRTPATQRNMSRWVREHVVVYEHFGKASASLTKFFKDKANFQVPSRTLPGRSTNLSAFETVGVTNGQSSSSGAAAAAAAMAAALGSGFGGSAAGQSLLDSVPAAIDVSGIGALAATGLGGIGSRKPTATAVLSTAAGGSGSGSGGAGGGGGGGVGKGPAGGLLGLLRSAPAAADATDSVQVAVARSGTAAGSCNTAGSDSGDVAAGGGGIGLSAALDCLSGNCAGAQQGAAAVGRAPPPSWPAASAGVCSAAGSAGLALVRPFLGASGSGPARGGVLAPRNMLALAGGAPPVAQQLAQLGDCGGNGGGSGAPAMEVVGPQHKLAELRRRVTLGQEGGDGSKRSREESPEQKRDVSRPNILDVDKDPVADLLQEDERSGAAAGRTAGGLTRIVLQPVQPAAAGTAAAASGGGCDGASASGRCIGGPPGAATGSTSALVSDAGATTGGHQDGSAAGGGGGGGEGGGAPARADPKAFMAQLKSELSSKAFKDFQRVMTAYKCVRTCMCANMNVAYLCVQLGEGVRAGVPRRRLRRRRRHG</sequence>
<dbReference type="PANTHER" id="PTHR11472">
    <property type="entry name" value="DNA REPAIR DEAD HELICASE RAD3/XP-D SUBFAMILY MEMBER"/>
    <property type="match status" value="1"/>
</dbReference>
<protein>
    <recommendedName>
        <fullName evidence="2">ATP-dependent helicase C-terminal domain-containing protein</fullName>
    </recommendedName>
</protein>
<comment type="caution">
    <text evidence="3">The sequence shown here is derived from an EMBL/GenBank/DDBJ whole genome shotgun (WGS) entry which is preliminary data.</text>
</comment>
<gene>
    <name evidence="3" type="ORF">Vafri_2757</name>
</gene>
<dbReference type="InterPro" id="IPR045028">
    <property type="entry name" value="DinG/Rad3-like"/>
</dbReference>
<dbReference type="GO" id="GO:0003676">
    <property type="term" value="F:nucleic acid binding"/>
    <property type="evidence" value="ECO:0007669"/>
    <property type="project" value="InterPro"/>
</dbReference>
<feature type="region of interest" description="Disordered" evidence="1">
    <location>
        <begin position="357"/>
        <end position="391"/>
    </location>
</feature>
<evidence type="ECO:0000313" key="4">
    <source>
        <dbReference type="Proteomes" id="UP000747399"/>
    </source>
</evidence>
<dbReference type="EMBL" id="BNCO01000003">
    <property type="protein sequence ID" value="GIL45676.1"/>
    <property type="molecule type" value="Genomic_DNA"/>
</dbReference>
<name>A0A8J4AR31_9CHLO</name>
<dbReference type="GO" id="GO:0070182">
    <property type="term" value="F:DNA polymerase binding"/>
    <property type="evidence" value="ECO:0007669"/>
    <property type="project" value="TreeGrafter"/>
</dbReference>
<evidence type="ECO:0000313" key="3">
    <source>
        <dbReference type="EMBL" id="GIL45676.1"/>
    </source>
</evidence>
<dbReference type="GO" id="GO:0016818">
    <property type="term" value="F:hydrolase activity, acting on acid anhydrides, in phosphorus-containing anhydrides"/>
    <property type="evidence" value="ECO:0007669"/>
    <property type="project" value="InterPro"/>
</dbReference>
<feature type="region of interest" description="Disordered" evidence="1">
    <location>
        <begin position="455"/>
        <end position="496"/>
    </location>
</feature>
<feature type="compositionally biased region" description="Gly residues" evidence="1">
    <location>
        <begin position="470"/>
        <end position="492"/>
    </location>
</feature>
<feature type="compositionally biased region" description="Gly residues" evidence="1">
    <location>
        <begin position="164"/>
        <end position="179"/>
    </location>
</feature>
<dbReference type="GO" id="GO:0005634">
    <property type="term" value="C:nucleus"/>
    <property type="evidence" value="ECO:0007669"/>
    <property type="project" value="TreeGrafter"/>
</dbReference>
<accession>A0A8J4AR31</accession>
<dbReference type="PANTHER" id="PTHR11472:SF34">
    <property type="entry name" value="REGULATOR OF TELOMERE ELONGATION HELICASE 1"/>
    <property type="match status" value="1"/>
</dbReference>
<dbReference type="GO" id="GO:0003678">
    <property type="term" value="F:DNA helicase activity"/>
    <property type="evidence" value="ECO:0007669"/>
    <property type="project" value="TreeGrafter"/>
</dbReference>
<dbReference type="GO" id="GO:0005524">
    <property type="term" value="F:ATP binding"/>
    <property type="evidence" value="ECO:0007669"/>
    <property type="project" value="InterPro"/>
</dbReference>